<accession>A0A2H0K730</accession>
<sequence>MRVHFISVTAIFALVSLSGCEQYRTVDVSVEIAVYSQVGNPLLVSVDGREHNPPLDANGSDRIKFKIQVRDYCQYSNGPCYRGSVNTQVTVSALDMETNIRSRTITSFVRDNLLAEAVTFRPTDFPTQP</sequence>
<dbReference type="Proteomes" id="UP000229834">
    <property type="component" value="Unassembled WGS sequence"/>
</dbReference>
<comment type="caution">
    <text evidence="1">The sequence shown here is derived from an EMBL/GenBank/DDBJ whole genome shotgun (WGS) entry which is preliminary data.</text>
</comment>
<dbReference type="AlphaFoldDB" id="A0A2H0K730"/>
<organism evidence="1 2">
    <name type="scientific">Candidatus Zambryskibacteria bacterium CG11_big_fil_rev_8_21_14_0_20_40_24</name>
    <dbReference type="NCBI Taxonomy" id="1975116"/>
    <lineage>
        <taxon>Bacteria</taxon>
        <taxon>Candidatus Zambryskiibacteriota</taxon>
    </lineage>
</organism>
<gene>
    <name evidence="1" type="ORF">COV95_00920</name>
</gene>
<dbReference type="EMBL" id="PCVC01000029">
    <property type="protein sequence ID" value="PIQ67035.1"/>
    <property type="molecule type" value="Genomic_DNA"/>
</dbReference>
<proteinExistence type="predicted"/>
<name>A0A2H0K730_9BACT</name>
<dbReference type="PROSITE" id="PS51257">
    <property type="entry name" value="PROKAR_LIPOPROTEIN"/>
    <property type="match status" value="1"/>
</dbReference>
<reference evidence="1 2" key="1">
    <citation type="submission" date="2017-09" db="EMBL/GenBank/DDBJ databases">
        <title>Depth-based differentiation of microbial function through sediment-hosted aquifers and enrichment of novel symbionts in the deep terrestrial subsurface.</title>
        <authorList>
            <person name="Probst A.J."/>
            <person name="Ladd B."/>
            <person name="Jarett J.K."/>
            <person name="Geller-Mcgrath D.E."/>
            <person name="Sieber C.M."/>
            <person name="Emerson J.B."/>
            <person name="Anantharaman K."/>
            <person name="Thomas B.C."/>
            <person name="Malmstrom R."/>
            <person name="Stieglmeier M."/>
            <person name="Klingl A."/>
            <person name="Woyke T."/>
            <person name="Ryan C.M."/>
            <person name="Banfield J.F."/>
        </authorList>
    </citation>
    <scope>NUCLEOTIDE SEQUENCE [LARGE SCALE GENOMIC DNA]</scope>
    <source>
        <strain evidence="1">CG11_big_fil_rev_8_21_14_0_20_40_24</strain>
    </source>
</reference>
<evidence type="ECO:0000313" key="2">
    <source>
        <dbReference type="Proteomes" id="UP000229834"/>
    </source>
</evidence>
<protein>
    <submittedName>
        <fullName evidence="1">Uncharacterized protein</fullName>
    </submittedName>
</protein>
<evidence type="ECO:0000313" key="1">
    <source>
        <dbReference type="EMBL" id="PIQ67035.1"/>
    </source>
</evidence>